<dbReference type="Proteomes" id="UP001177021">
    <property type="component" value="Unassembled WGS sequence"/>
</dbReference>
<evidence type="ECO:0000313" key="2">
    <source>
        <dbReference type="Proteomes" id="UP001177021"/>
    </source>
</evidence>
<reference evidence="1" key="1">
    <citation type="submission" date="2023-10" db="EMBL/GenBank/DDBJ databases">
        <authorList>
            <person name="Rodriguez Cubillos JULIANA M."/>
            <person name="De Vega J."/>
        </authorList>
    </citation>
    <scope>NUCLEOTIDE SEQUENCE</scope>
</reference>
<proteinExistence type="predicted"/>
<protein>
    <submittedName>
        <fullName evidence="1">Uncharacterized protein</fullName>
    </submittedName>
</protein>
<accession>A0ACB0LCW4</accession>
<keyword evidence="2" id="KW-1185">Reference proteome</keyword>
<organism evidence="1 2">
    <name type="scientific">Trifolium pratense</name>
    <name type="common">Red clover</name>
    <dbReference type="NCBI Taxonomy" id="57577"/>
    <lineage>
        <taxon>Eukaryota</taxon>
        <taxon>Viridiplantae</taxon>
        <taxon>Streptophyta</taxon>
        <taxon>Embryophyta</taxon>
        <taxon>Tracheophyta</taxon>
        <taxon>Spermatophyta</taxon>
        <taxon>Magnoliopsida</taxon>
        <taxon>eudicotyledons</taxon>
        <taxon>Gunneridae</taxon>
        <taxon>Pentapetalae</taxon>
        <taxon>rosids</taxon>
        <taxon>fabids</taxon>
        <taxon>Fabales</taxon>
        <taxon>Fabaceae</taxon>
        <taxon>Papilionoideae</taxon>
        <taxon>50 kb inversion clade</taxon>
        <taxon>NPAAA clade</taxon>
        <taxon>Hologalegina</taxon>
        <taxon>IRL clade</taxon>
        <taxon>Trifolieae</taxon>
        <taxon>Trifolium</taxon>
    </lineage>
</organism>
<comment type="caution">
    <text evidence="1">The sequence shown here is derived from an EMBL/GenBank/DDBJ whole genome shotgun (WGS) entry which is preliminary data.</text>
</comment>
<gene>
    <name evidence="1" type="ORF">MILVUS5_LOCUS31859</name>
</gene>
<name>A0ACB0LCW4_TRIPR</name>
<dbReference type="EMBL" id="CASHSV030000513">
    <property type="protein sequence ID" value="CAJ2667170.1"/>
    <property type="molecule type" value="Genomic_DNA"/>
</dbReference>
<sequence length="169" mass="19310">METKAVEATNNRLYEDFEPYCKWLTKEGQKILEIDLKGFKKEQLKVQTNNKGILKIYGEKSLGTSSKKWSRFNKEIRISKDCDVNRIQAKFSQGILSIVIPKSEVIQHTKDATIRKHSFWGVQKRKRLTIQIVIGAVALVALGTYVARVVLLVNKKHHDAFGKVNVVNV</sequence>
<evidence type="ECO:0000313" key="1">
    <source>
        <dbReference type="EMBL" id="CAJ2667170.1"/>
    </source>
</evidence>